<proteinExistence type="predicted"/>
<dbReference type="SUPFAM" id="SSF51735">
    <property type="entry name" value="NAD(P)-binding Rossmann-fold domains"/>
    <property type="match status" value="1"/>
</dbReference>
<dbReference type="Pfam" id="PF08240">
    <property type="entry name" value="ADH_N"/>
    <property type="match status" value="1"/>
</dbReference>
<dbReference type="Pfam" id="PF00107">
    <property type="entry name" value="ADH_zinc_N"/>
    <property type="match status" value="1"/>
</dbReference>
<gene>
    <name evidence="2" type="ORF">BN869_000013024_1</name>
</gene>
<dbReference type="EMBL" id="CDPU01000080">
    <property type="protein sequence ID" value="CEO56966.1"/>
    <property type="molecule type" value="Genomic_DNA"/>
</dbReference>
<dbReference type="SMART" id="SM00829">
    <property type="entry name" value="PKS_ER"/>
    <property type="match status" value="1"/>
</dbReference>
<dbReference type="InterPro" id="IPR052711">
    <property type="entry name" value="Zinc_ADH-like"/>
</dbReference>
<dbReference type="InterPro" id="IPR013149">
    <property type="entry name" value="ADH-like_C"/>
</dbReference>
<reference evidence="2" key="1">
    <citation type="submission" date="2015-01" db="EMBL/GenBank/DDBJ databases">
        <authorList>
            <person name="Durling Mikael"/>
        </authorList>
    </citation>
    <scope>NUCLEOTIDE SEQUENCE</scope>
</reference>
<accession>A0A0B7KQ86</accession>
<organism evidence="2">
    <name type="scientific">Bionectria ochroleuca</name>
    <name type="common">Gliocladium roseum</name>
    <dbReference type="NCBI Taxonomy" id="29856"/>
    <lineage>
        <taxon>Eukaryota</taxon>
        <taxon>Fungi</taxon>
        <taxon>Dikarya</taxon>
        <taxon>Ascomycota</taxon>
        <taxon>Pezizomycotina</taxon>
        <taxon>Sordariomycetes</taxon>
        <taxon>Hypocreomycetidae</taxon>
        <taxon>Hypocreales</taxon>
        <taxon>Bionectriaceae</taxon>
        <taxon>Clonostachys</taxon>
    </lineage>
</organism>
<dbReference type="AlphaFoldDB" id="A0A0B7KQ86"/>
<dbReference type="GO" id="GO:0016491">
    <property type="term" value="F:oxidoreductase activity"/>
    <property type="evidence" value="ECO:0007669"/>
    <property type="project" value="InterPro"/>
</dbReference>
<dbReference type="InterPro" id="IPR013154">
    <property type="entry name" value="ADH-like_N"/>
</dbReference>
<evidence type="ECO:0000313" key="2">
    <source>
        <dbReference type="EMBL" id="CEO56966.1"/>
    </source>
</evidence>
<dbReference type="SUPFAM" id="SSF50129">
    <property type="entry name" value="GroES-like"/>
    <property type="match status" value="1"/>
</dbReference>
<dbReference type="InterPro" id="IPR020843">
    <property type="entry name" value="ER"/>
</dbReference>
<protein>
    <recommendedName>
        <fullName evidence="1">Enoyl reductase (ER) domain-containing protein</fullName>
    </recommendedName>
</protein>
<dbReference type="PANTHER" id="PTHR45033:SF2">
    <property type="entry name" value="ZINC-TYPE ALCOHOL DEHYDROGENASE-LIKE PROTEIN C1773.06C"/>
    <property type="match status" value="1"/>
</dbReference>
<dbReference type="Gene3D" id="3.90.180.10">
    <property type="entry name" value="Medium-chain alcohol dehydrogenases, catalytic domain"/>
    <property type="match status" value="1"/>
</dbReference>
<name>A0A0B7KQ86_BIOOC</name>
<sequence>MALTAVSWSTASQVSDLSGLVLQNQRPIPELGDKDVLVELRAASLNKRDLVVAKGQGGLVAPPGAIPGSDGAGVVVKVGSQVQNLQPNDRVITHMVPDKFPNDATPPLGDDELPGWNHICAGLGQEMNGTLTTYGVFPESCLVKFGNMMSFEEASTLSCSGITAWNSLMGLEGKQVKKGDWVLVQGSGGVSVAALQFAVAVGAIVVATTSSEEKGLRLKALGASHIVNYRQTPSWGAVAKELTPSGRGFDIIVDVGGNATLSQSVAAVRRNGVMTVIGMIGEADAEPTPMMAVLFVACVVRGILLGSRAMMRSMVKFVEDNKIKLALDDEVFALADLKDAFKRLEEQKHFSKVVIQIPGKIQSEEV</sequence>
<evidence type="ECO:0000259" key="1">
    <source>
        <dbReference type="SMART" id="SM00829"/>
    </source>
</evidence>
<feature type="domain" description="Enoyl reductase (ER)" evidence="1">
    <location>
        <begin position="15"/>
        <end position="355"/>
    </location>
</feature>
<dbReference type="CDD" id="cd08276">
    <property type="entry name" value="MDR7"/>
    <property type="match status" value="1"/>
</dbReference>
<dbReference type="InterPro" id="IPR011032">
    <property type="entry name" value="GroES-like_sf"/>
</dbReference>
<dbReference type="Gene3D" id="3.40.50.720">
    <property type="entry name" value="NAD(P)-binding Rossmann-like Domain"/>
    <property type="match status" value="1"/>
</dbReference>
<dbReference type="InterPro" id="IPR036291">
    <property type="entry name" value="NAD(P)-bd_dom_sf"/>
</dbReference>
<dbReference type="PANTHER" id="PTHR45033">
    <property type="match status" value="1"/>
</dbReference>